<evidence type="ECO:0000256" key="13">
    <source>
        <dbReference type="ARBA" id="ARBA00029523"/>
    </source>
</evidence>
<dbReference type="HOGENOM" id="CLU_096340_2_0_14"/>
<dbReference type="InterPro" id="IPR011856">
    <property type="entry name" value="tRNA_endonuc-like_dom_sf"/>
</dbReference>
<evidence type="ECO:0000256" key="7">
    <source>
        <dbReference type="ARBA" id="ARBA00022763"/>
    </source>
</evidence>
<evidence type="ECO:0000256" key="10">
    <source>
        <dbReference type="ARBA" id="ARBA00023172"/>
    </source>
</evidence>
<dbReference type="AlphaFoldDB" id="W6A715"/>
<dbReference type="GO" id="GO:0003676">
    <property type="term" value="F:nucleic acid binding"/>
    <property type="evidence" value="ECO:0007669"/>
    <property type="project" value="InterPro"/>
</dbReference>
<dbReference type="STRING" id="1276246.SCULI_v1c03240"/>
<dbReference type="GO" id="GO:0046872">
    <property type="term" value="F:metal ion binding"/>
    <property type="evidence" value="ECO:0007669"/>
    <property type="project" value="UniProtKB-KW"/>
</dbReference>
<dbReference type="SUPFAM" id="SSF52980">
    <property type="entry name" value="Restriction endonuclease-like"/>
    <property type="match status" value="1"/>
</dbReference>
<evidence type="ECO:0000256" key="11">
    <source>
        <dbReference type="ARBA" id="ARBA00023204"/>
    </source>
</evidence>
<keyword evidence="8" id="KW-0378">Hydrolase</keyword>
<dbReference type="InterPro" id="IPR011335">
    <property type="entry name" value="Restrct_endonuc-II-like"/>
</dbReference>
<comment type="similarity">
    <text evidence="12">Belongs to the RecU family.</text>
</comment>
<name>W6A715_9MOLU</name>
<keyword evidence="7" id="KW-0227">DNA damage</keyword>
<evidence type="ECO:0000256" key="8">
    <source>
        <dbReference type="ARBA" id="ARBA00022801"/>
    </source>
</evidence>
<accession>W6A715</accession>
<evidence type="ECO:0000256" key="6">
    <source>
        <dbReference type="ARBA" id="ARBA00022759"/>
    </source>
</evidence>
<dbReference type="GO" id="GO:0006310">
    <property type="term" value="P:DNA recombination"/>
    <property type="evidence" value="ECO:0007669"/>
    <property type="project" value="UniProtKB-KW"/>
</dbReference>
<dbReference type="GO" id="GO:0004519">
    <property type="term" value="F:endonuclease activity"/>
    <property type="evidence" value="ECO:0007669"/>
    <property type="project" value="UniProtKB-KW"/>
</dbReference>
<keyword evidence="9" id="KW-0460">Magnesium</keyword>
<evidence type="ECO:0000256" key="4">
    <source>
        <dbReference type="ARBA" id="ARBA00022722"/>
    </source>
</evidence>
<dbReference type="EMBL" id="CP006681">
    <property type="protein sequence ID" value="AHI52665.1"/>
    <property type="molecule type" value="Genomic_DNA"/>
</dbReference>
<keyword evidence="3" id="KW-0963">Cytoplasm</keyword>
<dbReference type="KEGG" id="scq:SCULI_v1c03240"/>
<comment type="subcellular location">
    <subcellularLocation>
        <location evidence="2">Cytoplasm</location>
    </subcellularLocation>
</comment>
<dbReference type="InterPro" id="IPR004612">
    <property type="entry name" value="Resolv_RecU"/>
</dbReference>
<dbReference type="eggNOG" id="COG3331">
    <property type="taxonomic scope" value="Bacteria"/>
</dbReference>
<dbReference type="GO" id="GO:0006281">
    <property type="term" value="P:DNA repair"/>
    <property type="evidence" value="ECO:0007669"/>
    <property type="project" value="UniProtKB-KW"/>
</dbReference>
<reference evidence="14 15" key="1">
    <citation type="journal article" date="2014" name="Genome Biol. Evol.">
        <title>Molecular evolution of the substrate utilization strategies and putative virulence factors in mosquito-associated Spiroplasma species.</title>
        <authorList>
            <person name="Chang T.H."/>
            <person name="Lo W.S."/>
            <person name="Ku C."/>
            <person name="Chen L.L."/>
            <person name="Kuo C.H."/>
        </authorList>
    </citation>
    <scope>NUCLEOTIDE SEQUENCE [LARGE SCALE GENOMIC DNA]</scope>
    <source>
        <strain evidence="14">AES-1</strain>
    </source>
</reference>
<evidence type="ECO:0000256" key="2">
    <source>
        <dbReference type="ARBA" id="ARBA00004496"/>
    </source>
</evidence>
<proteinExistence type="inferred from homology"/>
<dbReference type="GO" id="GO:0016787">
    <property type="term" value="F:hydrolase activity"/>
    <property type="evidence" value="ECO:0007669"/>
    <property type="project" value="UniProtKB-KW"/>
</dbReference>
<evidence type="ECO:0000313" key="15">
    <source>
        <dbReference type="Proteomes" id="UP000019267"/>
    </source>
</evidence>
<dbReference type="Proteomes" id="UP000019267">
    <property type="component" value="Chromosome"/>
</dbReference>
<sequence length="162" mass="19171">MILKNKGMFLETIINLSLVYLQEFGLLLNKISLPSRTISIENNIMNSILLQNDFCDYVGLYKGIYVEFDAKETEKDYFNPNNIKLKQIEKLKLVRKMKAISFVLIYFHKYERYFAVDIALFDQIKVKKIPFEWFIQNGIEVHLDKIYLNLIPVVNHLINCIL</sequence>
<comment type="cofactor">
    <cofactor evidence="1">
        <name>Mg(2+)</name>
        <dbReference type="ChEBI" id="CHEBI:18420"/>
    </cofactor>
</comment>
<organism evidence="14 15">
    <name type="scientific">Spiroplasma culicicola AES-1</name>
    <dbReference type="NCBI Taxonomy" id="1276246"/>
    <lineage>
        <taxon>Bacteria</taxon>
        <taxon>Bacillati</taxon>
        <taxon>Mycoplasmatota</taxon>
        <taxon>Mollicutes</taxon>
        <taxon>Entomoplasmatales</taxon>
        <taxon>Spiroplasmataceae</taxon>
        <taxon>Spiroplasma</taxon>
    </lineage>
</organism>
<keyword evidence="4" id="KW-0540">Nuclease</keyword>
<keyword evidence="10" id="KW-0233">DNA recombination</keyword>
<keyword evidence="5" id="KW-0479">Metal-binding</keyword>
<dbReference type="PATRIC" id="fig|1276246.3.peg.323"/>
<keyword evidence="11" id="KW-0234">DNA repair</keyword>
<keyword evidence="6 14" id="KW-0255">Endonuclease</keyword>
<evidence type="ECO:0000256" key="9">
    <source>
        <dbReference type="ARBA" id="ARBA00022842"/>
    </source>
</evidence>
<evidence type="ECO:0000313" key="14">
    <source>
        <dbReference type="EMBL" id="AHI52665.1"/>
    </source>
</evidence>
<protein>
    <recommendedName>
        <fullName evidence="13">Holliday junction resolvase RecU</fullName>
    </recommendedName>
</protein>
<dbReference type="OrthoDB" id="9783592at2"/>
<gene>
    <name evidence="14" type="primary">recU</name>
    <name evidence="14" type="ORF">SCULI_v1c03240</name>
</gene>
<evidence type="ECO:0000256" key="12">
    <source>
        <dbReference type="ARBA" id="ARBA00023447"/>
    </source>
</evidence>
<dbReference type="Pfam" id="PF03838">
    <property type="entry name" value="RecU"/>
    <property type="match status" value="1"/>
</dbReference>
<evidence type="ECO:0000256" key="1">
    <source>
        <dbReference type="ARBA" id="ARBA00001946"/>
    </source>
</evidence>
<evidence type="ECO:0000256" key="3">
    <source>
        <dbReference type="ARBA" id="ARBA00022490"/>
    </source>
</evidence>
<evidence type="ECO:0000256" key="5">
    <source>
        <dbReference type="ARBA" id="ARBA00022723"/>
    </source>
</evidence>
<dbReference type="Gene3D" id="3.40.1350.10">
    <property type="match status" value="1"/>
</dbReference>
<dbReference type="RefSeq" id="WP_025362906.1">
    <property type="nucleotide sequence ID" value="NZ_CP006681.1"/>
</dbReference>
<dbReference type="GO" id="GO:0005737">
    <property type="term" value="C:cytoplasm"/>
    <property type="evidence" value="ECO:0007669"/>
    <property type="project" value="UniProtKB-SubCell"/>
</dbReference>
<keyword evidence="15" id="KW-1185">Reference proteome</keyword>